<dbReference type="SUPFAM" id="SSF75011">
    <property type="entry name" value="3-carboxy-cis,cis-mucoante lactonizing enzyme"/>
    <property type="match status" value="1"/>
</dbReference>
<accession>A0A813SHR9</accession>
<comment type="pathway">
    <text evidence="1">Organosulfur degradation.</text>
</comment>
<dbReference type="EMBL" id="CAJOBC010000394">
    <property type="protein sequence ID" value="CAF3580846.1"/>
    <property type="molecule type" value="Genomic_DNA"/>
</dbReference>
<dbReference type="Proteomes" id="UP000663829">
    <property type="component" value="Unassembled WGS sequence"/>
</dbReference>
<protein>
    <recommendedName>
        <fullName evidence="4">Methanethiol oxidase</fullName>
        <ecNumber evidence="3">1.8.3.4</ecNumber>
    </recommendedName>
</protein>
<dbReference type="InterPro" id="IPR008826">
    <property type="entry name" value="Se-bd"/>
</dbReference>
<dbReference type="PANTHER" id="PTHR23300">
    <property type="entry name" value="METHANETHIOL OXIDASE"/>
    <property type="match status" value="1"/>
</dbReference>
<comment type="similarity">
    <text evidence="2">Belongs to the selenium-binding protein family.</text>
</comment>
<evidence type="ECO:0000256" key="5">
    <source>
        <dbReference type="ARBA" id="ARBA00023266"/>
    </source>
</evidence>
<dbReference type="Proteomes" id="UP000677228">
    <property type="component" value="Unassembled WGS sequence"/>
</dbReference>
<comment type="catalytic activity">
    <reaction evidence="6">
        <text>methanethiol + O2 + H2O = hydrogen sulfide + formaldehyde + H2O2 + H(+)</text>
        <dbReference type="Rhea" id="RHEA:11812"/>
        <dbReference type="ChEBI" id="CHEBI:15377"/>
        <dbReference type="ChEBI" id="CHEBI:15378"/>
        <dbReference type="ChEBI" id="CHEBI:15379"/>
        <dbReference type="ChEBI" id="CHEBI:16007"/>
        <dbReference type="ChEBI" id="CHEBI:16240"/>
        <dbReference type="ChEBI" id="CHEBI:16842"/>
        <dbReference type="ChEBI" id="CHEBI:29919"/>
        <dbReference type="EC" id="1.8.3.4"/>
    </reaction>
</comment>
<dbReference type="GO" id="GO:0018549">
    <property type="term" value="F:methanethiol oxidase activity"/>
    <property type="evidence" value="ECO:0007669"/>
    <property type="project" value="UniProtKB-EC"/>
</dbReference>
<dbReference type="GO" id="GO:0008430">
    <property type="term" value="F:selenium binding"/>
    <property type="evidence" value="ECO:0007669"/>
    <property type="project" value="InterPro"/>
</dbReference>
<evidence type="ECO:0000256" key="4">
    <source>
        <dbReference type="ARBA" id="ARBA00015601"/>
    </source>
</evidence>
<evidence type="ECO:0000313" key="9">
    <source>
        <dbReference type="EMBL" id="CAF3580846.1"/>
    </source>
</evidence>
<dbReference type="OrthoDB" id="10252446at2759"/>
<evidence type="ECO:0000256" key="2">
    <source>
        <dbReference type="ARBA" id="ARBA00005606"/>
    </source>
</evidence>
<organism evidence="7 11">
    <name type="scientific">Didymodactylos carnosus</name>
    <dbReference type="NCBI Taxonomy" id="1234261"/>
    <lineage>
        <taxon>Eukaryota</taxon>
        <taxon>Metazoa</taxon>
        <taxon>Spiralia</taxon>
        <taxon>Gnathifera</taxon>
        <taxon>Rotifera</taxon>
        <taxon>Eurotatoria</taxon>
        <taxon>Bdelloidea</taxon>
        <taxon>Philodinida</taxon>
        <taxon>Philodinidae</taxon>
        <taxon>Didymodactylos</taxon>
    </lineage>
</organism>
<gene>
    <name evidence="7" type="ORF">GPM918_LOCUS3267</name>
    <name evidence="8" type="ORF">OVA965_LOCUS5484</name>
    <name evidence="9" type="ORF">SRO942_LOCUS3267</name>
    <name evidence="10" type="ORF">TMI583_LOCUS5479</name>
</gene>
<reference evidence="7" key="1">
    <citation type="submission" date="2021-02" db="EMBL/GenBank/DDBJ databases">
        <authorList>
            <person name="Nowell W R."/>
        </authorList>
    </citation>
    <scope>NUCLEOTIDE SEQUENCE</scope>
</reference>
<evidence type="ECO:0000313" key="10">
    <source>
        <dbReference type="EMBL" id="CAF3601823.1"/>
    </source>
</evidence>
<evidence type="ECO:0000256" key="6">
    <source>
        <dbReference type="ARBA" id="ARBA00047539"/>
    </source>
</evidence>
<dbReference type="Pfam" id="PF05694">
    <property type="entry name" value="SBP56"/>
    <property type="match status" value="1"/>
</dbReference>
<dbReference type="EMBL" id="CAJNOQ010000394">
    <property type="protein sequence ID" value="CAF0796236.1"/>
    <property type="molecule type" value="Genomic_DNA"/>
</dbReference>
<dbReference type="Proteomes" id="UP000681722">
    <property type="component" value="Unassembled WGS sequence"/>
</dbReference>
<evidence type="ECO:0000256" key="3">
    <source>
        <dbReference type="ARBA" id="ARBA00012510"/>
    </source>
</evidence>
<comment type="caution">
    <text evidence="7">The sequence shown here is derived from an EMBL/GenBank/DDBJ whole genome shotgun (WGS) entry which is preliminary data.</text>
</comment>
<evidence type="ECO:0000313" key="11">
    <source>
        <dbReference type="Proteomes" id="UP000663829"/>
    </source>
</evidence>
<dbReference type="EMBL" id="CAJNOK010001546">
    <property type="protein sequence ID" value="CAF0817719.1"/>
    <property type="molecule type" value="Genomic_DNA"/>
</dbReference>
<dbReference type="EMBL" id="CAJOBA010001545">
    <property type="protein sequence ID" value="CAF3601823.1"/>
    <property type="molecule type" value="Genomic_DNA"/>
</dbReference>
<dbReference type="AlphaFoldDB" id="A0A813SHR9"/>
<sequence>MSAATSTRTNEQCCNKGGGPGYSTPLEAMKGEREKLLYVVMVSCDETKPDYLATIDCDETSPTYKQVIHRLYALHTNDEFHHFGWNVCASCHGDNSKKRRFIILGGLTSSRIYIVDTEQANAPKFHKIIEPEEIKKWNFSAPHTVHCLGTGEIMISMLGDANGDTPGGFLLLDENFNITGPWNKEKTPVEFYYDYWYKPRHNIMISSEWAAPNTFKPGFKPTDVTAKKYGQRLHFWDWDKREYKKTIDLGEEGLVPLELRFCHDPNNTNGFVVAALGGSLIRFYKNEKDGEWKVETVAQMDPDKTVSMPAVSSDMLISLDDRFVYLCNWLHGDVRQYDVTDPSKPKLTGQVWLGGLSNKNDYKLNHPDRNVNGAPQMIQLSLDGKRLYVTNSLFSSWDDQFYPNIKTDGSYLARINCNTTESGGMELDEDFFINFKNEPNGPARAHEVRYPGGDCTSDIWY</sequence>
<dbReference type="EC" id="1.8.3.4" evidence="3"/>
<keyword evidence="11" id="KW-1185">Reference proteome</keyword>
<dbReference type="Gene3D" id="2.130.10.10">
    <property type="entry name" value="YVTN repeat-like/Quinoprotein amine dehydrogenase"/>
    <property type="match status" value="1"/>
</dbReference>
<evidence type="ECO:0000313" key="8">
    <source>
        <dbReference type="EMBL" id="CAF0817719.1"/>
    </source>
</evidence>
<evidence type="ECO:0000256" key="1">
    <source>
        <dbReference type="ARBA" id="ARBA00005177"/>
    </source>
</evidence>
<dbReference type="Proteomes" id="UP000682733">
    <property type="component" value="Unassembled WGS sequence"/>
</dbReference>
<name>A0A813SHR9_9BILA</name>
<keyword evidence="5" id="KW-0711">Selenium</keyword>
<dbReference type="PANTHER" id="PTHR23300:SF0">
    <property type="entry name" value="METHANETHIOL OXIDASE"/>
    <property type="match status" value="1"/>
</dbReference>
<evidence type="ECO:0000313" key="7">
    <source>
        <dbReference type="EMBL" id="CAF0796236.1"/>
    </source>
</evidence>
<dbReference type="InterPro" id="IPR015943">
    <property type="entry name" value="WD40/YVTN_repeat-like_dom_sf"/>
</dbReference>
<proteinExistence type="inferred from homology"/>